<comment type="caution">
    <text evidence="1">The sequence shown here is derived from an EMBL/GenBank/DDBJ whole genome shotgun (WGS) entry which is preliminary data.</text>
</comment>
<proteinExistence type="predicted"/>
<name>A0A3N1UFY1_9BACT</name>
<evidence type="ECO:0000313" key="2">
    <source>
        <dbReference type="Proteomes" id="UP000276223"/>
    </source>
</evidence>
<protein>
    <submittedName>
        <fullName evidence="1">Uncharacterized protein</fullName>
    </submittedName>
</protein>
<organism evidence="1 2">
    <name type="scientific">Desulfosoma caldarium</name>
    <dbReference type="NCBI Taxonomy" id="610254"/>
    <lineage>
        <taxon>Bacteria</taxon>
        <taxon>Pseudomonadati</taxon>
        <taxon>Thermodesulfobacteriota</taxon>
        <taxon>Syntrophobacteria</taxon>
        <taxon>Syntrophobacterales</taxon>
        <taxon>Syntrophobacteraceae</taxon>
        <taxon>Desulfosoma</taxon>
    </lineage>
</organism>
<dbReference type="Proteomes" id="UP000276223">
    <property type="component" value="Unassembled WGS sequence"/>
</dbReference>
<sequence length="64" mass="6887">MLQPAMGYVNDARCILDTVAVQTGGMTERAIASVLSCLGEATAPVHGALNELESWLSYEEFEEP</sequence>
<dbReference type="AlphaFoldDB" id="A0A3N1UFY1"/>
<evidence type="ECO:0000313" key="1">
    <source>
        <dbReference type="EMBL" id="ROQ90232.1"/>
    </source>
</evidence>
<gene>
    <name evidence="1" type="ORF">EDC27_2851</name>
</gene>
<keyword evidence="2" id="KW-1185">Reference proteome</keyword>
<accession>A0A3N1UFY1</accession>
<dbReference type="EMBL" id="RJVA01000015">
    <property type="protein sequence ID" value="ROQ90232.1"/>
    <property type="molecule type" value="Genomic_DNA"/>
</dbReference>
<reference evidence="1 2" key="1">
    <citation type="submission" date="2018-11" db="EMBL/GenBank/DDBJ databases">
        <title>Genomic Encyclopedia of Type Strains, Phase IV (KMG-IV): sequencing the most valuable type-strain genomes for metagenomic binning, comparative biology and taxonomic classification.</title>
        <authorList>
            <person name="Goeker M."/>
        </authorList>
    </citation>
    <scope>NUCLEOTIDE SEQUENCE [LARGE SCALE GENOMIC DNA]</scope>
    <source>
        <strain evidence="1 2">DSM 22027</strain>
    </source>
</reference>